<keyword evidence="1" id="KW-0812">Transmembrane</keyword>
<dbReference type="AlphaFoldDB" id="A0A328VDY8"/>
<keyword evidence="1" id="KW-1133">Transmembrane helix</keyword>
<proteinExistence type="predicted"/>
<comment type="caution">
    <text evidence="2">The sequence shown here is derived from an EMBL/GenBank/DDBJ whole genome shotgun (WGS) entry which is preliminary data.</text>
</comment>
<feature type="transmembrane region" description="Helical" evidence="1">
    <location>
        <begin position="74"/>
        <end position="96"/>
    </location>
</feature>
<evidence type="ECO:0000313" key="2">
    <source>
        <dbReference type="EMBL" id="RAQ95767.1"/>
    </source>
</evidence>
<sequence>MLADRSLELQTGHEARLDPWPEASLDLATLLRRTGFGIKLRFLISMIIVSFIPVSLFVLLFYGSIYRLAGRNTWLLLCGILLLTVLTATWVFLPIVRPIRRATRRITATTDEVRRLTVDAQRIAEEQQIGTSILAAVSRHLAVRHTAIMRDIALITRTCQSLQSRLVFLHQRAQANRDSETLEALTALRHGLQQISFLSARISDAYERDRLPEQLDKAMKSAQEIAAQFSETSQQLARDLEQLELATEALI</sequence>
<evidence type="ECO:0000313" key="3">
    <source>
        <dbReference type="Proteomes" id="UP000248706"/>
    </source>
</evidence>
<dbReference type="EMBL" id="MCIF01000002">
    <property type="protein sequence ID" value="RAQ95767.1"/>
    <property type="molecule type" value="Genomic_DNA"/>
</dbReference>
<keyword evidence="1" id="KW-0472">Membrane</keyword>
<evidence type="ECO:0000256" key="1">
    <source>
        <dbReference type="SAM" id="Phobius"/>
    </source>
</evidence>
<dbReference type="Proteomes" id="UP000248706">
    <property type="component" value="Unassembled WGS sequence"/>
</dbReference>
<name>A0A328VDY8_9CHLR</name>
<dbReference type="RefSeq" id="WP_112428790.1">
    <property type="nucleotide sequence ID" value="NZ_MCIF01000002.1"/>
</dbReference>
<keyword evidence="3" id="KW-1185">Reference proteome</keyword>
<organism evidence="2 3">
    <name type="scientific">Thermogemmatispora tikiterensis</name>
    <dbReference type="NCBI Taxonomy" id="1825093"/>
    <lineage>
        <taxon>Bacteria</taxon>
        <taxon>Bacillati</taxon>
        <taxon>Chloroflexota</taxon>
        <taxon>Ktedonobacteria</taxon>
        <taxon>Thermogemmatisporales</taxon>
        <taxon>Thermogemmatisporaceae</taxon>
        <taxon>Thermogemmatispora</taxon>
    </lineage>
</organism>
<gene>
    <name evidence="2" type="ORF">A4R35_09490</name>
</gene>
<accession>A0A328VDY8</accession>
<feature type="transmembrane region" description="Helical" evidence="1">
    <location>
        <begin position="42"/>
        <end position="62"/>
    </location>
</feature>
<protein>
    <submittedName>
        <fullName evidence="2">Uncharacterized protein</fullName>
    </submittedName>
</protein>
<reference evidence="2 3" key="1">
    <citation type="submission" date="2016-08" db="EMBL/GenBank/DDBJ databases">
        <title>Analysis of Carbohydrate Active Enzymes in Thermogemmatispora T81 Reveals Carbohydrate Degradation Ability.</title>
        <authorList>
            <person name="Tomazini A."/>
            <person name="Lal S."/>
            <person name="Stott M."/>
            <person name="Henrissat B."/>
            <person name="Polikarpov I."/>
            <person name="Sparling R."/>
            <person name="Levin D.B."/>
        </authorList>
    </citation>
    <scope>NUCLEOTIDE SEQUENCE [LARGE SCALE GENOMIC DNA]</scope>
    <source>
        <strain evidence="2 3">T81</strain>
    </source>
</reference>
<dbReference type="OrthoDB" id="156687at2"/>